<dbReference type="InterPro" id="IPR027806">
    <property type="entry name" value="HARBI1_dom"/>
</dbReference>
<dbReference type="Pfam" id="PF13359">
    <property type="entry name" value="DDE_Tnp_4"/>
    <property type="match status" value="1"/>
</dbReference>
<comment type="similarity">
    <text evidence="3">Belongs to the HARBI1 family.</text>
</comment>
<dbReference type="GO" id="GO:0016787">
    <property type="term" value="F:hydrolase activity"/>
    <property type="evidence" value="ECO:0007669"/>
    <property type="project" value="UniProtKB-KW"/>
</dbReference>
<dbReference type="GO" id="GO:0004518">
    <property type="term" value="F:nuclease activity"/>
    <property type="evidence" value="ECO:0007669"/>
    <property type="project" value="UniProtKB-KW"/>
</dbReference>
<keyword evidence="4" id="KW-0540">Nuclease</keyword>
<feature type="domain" description="DUF8040" evidence="9">
    <location>
        <begin position="49"/>
        <end position="141"/>
    </location>
</feature>
<evidence type="ECO:0000256" key="3">
    <source>
        <dbReference type="ARBA" id="ARBA00006958"/>
    </source>
</evidence>
<organism evidence="10 11">
    <name type="scientific">Quercus lobata</name>
    <name type="common">Valley oak</name>
    <dbReference type="NCBI Taxonomy" id="97700"/>
    <lineage>
        <taxon>Eukaryota</taxon>
        <taxon>Viridiplantae</taxon>
        <taxon>Streptophyta</taxon>
        <taxon>Embryophyta</taxon>
        <taxon>Tracheophyta</taxon>
        <taxon>Spermatophyta</taxon>
        <taxon>Magnoliopsida</taxon>
        <taxon>eudicotyledons</taxon>
        <taxon>Gunneridae</taxon>
        <taxon>Pentapetalae</taxon>
        <taxon>rosids</taxon>
        <taxon>fabids</taxon>
        <taxon>Fagales</taxon>
        <taxon>Fagaceae</taxon>
        <taxon>Quercus</taxon>
    </lineage>
</organism>
<evidence type="ECO:0000256" key="5">
    <source>
        <dbReference type="ARBA" id="ARBA00022723"/>
    </source>
</evidence>
<evidence type="ECO:0008006" key="12">
    <source>
        <dbReference type="Google" id="ProtNLM"/>
    </source>
</evidence>
<evidence type="ECO:0000256" key="7">
    <source>
        <dbReference type="ARBA" id="ARBA00023242"/>
    </source>
</evidence>
<name>A0A7N2RBK8_QUELO</name>
<comment type="cofactor">
    <cofactor evidence="1">
        <name>a divalent metal cation</name>
        <dbReference type="ChEBI" id="CHEBI:60240"/>
    </cofactor>
</comment>
<reference evidence="10 11" key="1">
    <citation type="journal article" date="2016" name="G3 (Bethesda)">
        <title>First Draft Assembly and Annotation of the Genome of a California Endemic Oak Quercus lobata Nee (Fagaceae).</title>
        <authorList>
            <person name="Sork V.L."/>
            <person name="Fitz-Gibbon S.T."/>
            <person name="Puiu D."/>
            <person name="Crepeau M."/>
            <person name="Gugger P.F."/>
            <person name="Sherman R."/>
            <person name="Stevens K."/>
            <person name="Langley C.H."/>
            <person name="Pellegrini M."/>
            <person name="Salzberg S.L."/>
        </authorList>
    </citation>
    <scope>NUCLEOTIDE SEQUENCE [LARGE SCALE GENOMIC DNA]</scope>
    <source>
        <strain evidence="10 11">cv. SW786</strain>
    </source>
</reference>
<dbReference type="AlphaFoldDB" id="A0A7N2RBK8"/>
<sequence length="404" mass="46294">MDLLNDSSDSQHNDADFDLSDDIVLAAYLAGCACLAYVNTYMTKVPLHTNIQTGLEWVQYILTGHEKKCRRNFRMSSCVFRQLCNTLRQYGYYGTRGVCVEESLAMTLMILGHGQGNRMVQERFQHSGETVHRHMGTVVTLLATVMARDIIQPDDRTFRDVPEHIQHSDRYWPHFKGCIGAIDGVHVPVVIDVKDQLPYYGRKGITTTNCMCACDFDMKFTFACVGWEGSAHDTRIFYSCLNNESYNFPKAPAGKYYLVDSGYPMRKGFLAPYKGERYHIGEFRPSEVLHRPEERFNYLHSSLRSVIERTFGVWKKKWQILTHMPPFKMHTQNLVIVATMVLHNFVRTHEINNDVECSGSTEGTSFGSETGHYDAMAETISILDEPQMKQVRMRITRSICADDN</sequence>
<evidence type="ECO:0000313" key="11">
    <source>
        <dbReference type="Proteomes" id="UP000594261"/>
    </source>
</evidence>
<keyword evidence="7" id="KW-0539">Nucleus</keyword>
<dbReference type="Proteomes" id="UP000594261">
    <property type="component" value="Chromosome 10"/>
</dbReference>
<dbReference type="EnsemblPlants" id="QL10p013157:mrna">
    <property type="protein sequence ID" value="QL10p013157:mrna"/>
    <property type="gene ID" value="QL10p013157"/>
</dbReference>
<protein>
    <recommendedName>
        <fullName evidence="12">DDE Tnp4 domain-containing protein</fullName>
    </recommendedName>
</protein>
<dbReference type="KEGG" id="qlo:115962753"/>
<keyword evidence="6" id="KW-0378">Hydrolase</keyword>
<dbReference type="OrthoDB" id="6740069at2759"/>
<dbReference type="Gramene" id="QL10p013157:mrna">
    <property type="protein sequence ID" value="QL10p013157:mrna"/>
    <property type="gene ID" value="QL10p013157"/>
</dbReference>
<evidence type="ECO:0000256" key="6">
    <source>
        <dbReference type="ARBA" id="ARBA00022801"/>
    </source>
</evidence>
<dbReference type="GO" id="GO:0046872">
    <property type="term" value="F:metal ion binding"/>
    <property type="evidence" value="ECO:0007669"/>
    <property type="project" value="UniProtKB-KW"/>
</dbReference>
<proteinExistence type="inferred from homology"/>
<dbReference type="InParanoid" id="A0A7N2RBK8"/>
<evidence type="ECO:0000259" key="8">
    <source>
        <dbReference type="Pfam" id="PF13359"/>
    </source>
</evidence>
<dbReference type="PANTHER" id="PTHR22930:SF221">
    <property type="entry name" value="NUCLEASE HARBI1"/>
    <property type="match status" value="1"/>
</dbReference>
<feature type="domain" description="DDE Tnp4" evidence="8">
    <location>
        <begin position="182"/>
        <end position="344"/>
    </location>
</feature>
<keyword evidence="5" id="KW-0479">Metal-binding</keyword>
<dbReference type="GO" id="GO:0005634">
    <property type="term" value="C:nucleus"/>
    <property type="evidence" value="ECO:0007669"/>
    <property type="project" value="UniProtKB-SubCell"/>
</dbReference>
<accession>A0A7N2RBK8</accession>
<evidence type="ECO:0000256" key="1">
    <source>
        <dbReference type="ARBA" id="ARBA00001968"/>
    </source>
</evidence>
<evidence type="ECO:0000259" key="9">
    <source>
        <dbReference type="Pfam" id="PF26138"/>
    </source>
</evidence>
<dbReference type="InterPro" id="IPR058353">
    <property type="entry name" value="DUF8040"/>
</dbReference>
<dbReference type="PANTHER" id="PTHR22930">
    <property type="match status" value="1"/>
</dbReference>
<gene>
    <name evidence="10" type="primary">LOC115962753</name>
</gene>
<comment type="subcellular location">
    <subcellularLocation>
        <location evidence="2">Nucleus</location>
    </subcellularLocation>
</comment>
<dbReference type="InterPro" id="IPR045249">
    <property type="entry name" value="HARBI1-like"/>
</dbReference>
<evidence type="ECO:0000256" key="2">
    <source>
        <dbReference type="ARBA" id="ARBA00004123"/>
    </source>
</evidence>
<keyword evidence="11" id="KW-1185">Reference proteome</keyword>
<dbReference type="Pfam" id="PF26138">
    <property type="entry name" value="DUF8040"/>
    <property type="match status" value="1"/>
</dbReference>
<dbReference type="RefSeq" id="XP_030937495.1">
    <property type="nucleotide sequence ID" value="XM_031081635.1"/>
</dbReference>
<reference evidence="10" key="2">
    <citation type="submission" date="2021-01" db="UniProtKB">
        <authorList>
            <consortium name="EnsemblPlants"/>
        </authorList>
    </citation>
    <scope>IDENTIFICATION</scope>
</reference>
<evidence type="ECO:0000256" key="4">
    <source>
        <dbReference type="ARBA" id="ARBA00022722"/>
    </source>
</evidence>
<dbReference type="GeneID" id="115962753"/>
<dbReference type="EMBL" id="LRBV02000010">
    <property type="status" value="NOT_ANNOTATED_CDS"/>
    <property type="molecule type" value="Genomic_DNA"/>
</dbReference>
<dbReference type="OMA" id="THISAWV"/>
<evidence type="ECO:0000313" key="10">
    <source>
        <dbReference type="EnsemblPlants" id="QL10p013157:mrna"/>
    </source>
</evidence>